<dbReference type="PANTHER" id="PTHR46481">
    <property type="entry name" value="ZINC FINGER BED DOMAIN-CONTAINING PROTEIN 4"/>
    <property type="match status" value="1"/>
</dbReference>
<dbReference type="Proteomes" id="UP000054304">
    <property type="component" value="Unassembled WGS sequence"/>
</dbReference>
<keyword evidence="3" id="KW-0863">Zinc-finger</keyword>
<dbReference type="EMBL" id="LN736361">
    <property type="protein sequence ID" value="CEP61038.1"/>
    <property type="molecule type" value="Genomic_DNA"/>
</dbReference>
<keyword evidence="8" id="KW-1185">Reference proteome</keyword>
<keyword evidence="5" id="KW-0539">Nucleus</keyword>
<proteinExistence type="predicted"/>
<keyword evidence="4" id="KW-0862">Zinc</keyword>
<evidence type="ECO:0000256" key="1">
    <source>
        <dbReference type="ARBA" id="ARBA00004123"/>
    </source>
</evidence>
<dbReference type="InterPro" id="IPR052035">
    <property type="entry name" value="ZnF_BED_domain_contain"/>
</dbReference>
<evidence type="ECO:0000256" key="3">
    <source>
        <dbReference type="ARBA" id="ARBA00022771"/>
    </source>
</evidence>
<gene>
    <name evidence="7" type="ORF">LALA0_S02e05358g</name>
</gene>
<sequence>MQGPYQIALMDYLPDIGEHECTLDHNTDFEGDTVLTGRENGIHSIGNFSKHIKGHRSARIQSLKATTMRERILNTQVVKSRPLPLPSDIVRECEHSPGSIATIGFLTEKLLPTSFVGSKMWKWICKACPEMSFIQSQTTLDAKLESYLEWLNQALKVAMEHTDFINIELNFWPSHEGTINVGISASFAPNLLNDKALQEVGDQALLNNCQEPYNSHLLDLVELPWLPDPEEDMDFEASDNFPVYEVLDRFNISHKVSSFTSHNDTNKIVIPYSNFEGITEHLEAKILINKENLHHIRCASHILNLLFQEIVRKLKEDQRFEEGLRNISAFAKAIKRSSVLRSALADAGLPLIPSAPKTQGIIIWKQIATFLKHHDDYAHWAKRSKSRAELFNYQTKIEGWFELPEETMQLFEYFTSCCSIFQIMSGNLQNNAANNIANAVTFYGTMREYYNLCSVGETENVETPPKGFFDFTFINGKSDLPEETKSTVLKAVISSRPTFDEYFDRYRKNDIYFVAAFLDPTIKESCFSELLTEQEGEYHFQRVEKYVKRYLRLCDPQKIPCIDYTLEPVKLNRVTKLPKPIVRPKQSVKRVSKVLEEWDTYKADSRLSSDSVTDAVRWWHSRRLIYPYLFPLAIGMMYTKLSTRGIERTYNTVEKSARSNHRHLGSDFEKKTILLRDRFSNFGLFDEKLLISRSNDLDDTSSDEQPSEYDDNDDEESYDDDDLDSHSAVGLAC</sequence>
<dbReference type="GO" id="GO:0008270">
    <property type="term" value="F:zinc ion binding"/>
    <property type="evidence" value="ECO:0007669"/>
    <property type="project" value="UniProtKB-KW"/>
</dbReference>
<reference evidence="7 8" key="1">
    <citation type="submission" date="2014-12" db="EMBL/GenBank/DDBJ databases">
        <authorList>
            <person name="Neuveglise Cecile"/>
        </authorList>
    </citation>
    <scope>NUCLEOTIDE SEQUENCE [LARGE SCALE GENOMIC DNA]</scope>
    <source>
        <strain evidence="7 8">CBS 12615</strain>
    </source>
</reference>
<organism evidence="7 8">
    <name type="scientific">Lachancea lanzarotensis</name>
    <dbReference type="NCBI Taxonomy" id="1245769"/>
    <lineage>
        <taxon>Eukaryota</taxon>
        <taxon>Fungi</taxon>
        <taxon>Dikarya</taxon>
        <taxon>Ascomycota</taxon>
        <taxon>Saccharomycotina</taxon>
        <taxon>Saccharomycetes</taxon>
        <taxon>Saccharomycetales</taxon>
        <taxon>Saccharomycetaceae</taxon>
        <taxon>Lachancea</taxon>
    </lineage>
</organism>
<evidence type="ECO:0000256" key="4">
    <source>
        <dbReference type="ARBA" id="ARBA00022833"/>
    </source>
</evidence>
<keyword evidence="2" id="KW-0479">Metal-binding</keyword>
<evidence type="ECO:0000256" key="2">
    <source>
        <dbReference type="ARBA" id="ARBA00022723"/>
    </source>
</evidence>
<accession>A0A0C7MMJ6</accession>
<comment type="subcellular location">
    <subcellularLocation>
        <location evidence="1">Nucleus</location>
    </subcellularLocation>
</comment>
<dbReference type="STRING" id="1245769.A0A0C7MMJ6"/>
<dbReference type="GO" id="GO:0005634">
    <property type="term" value="C:nucleus"/>
    <property type="evidence" value="ECO:0007669"/>
    <property type="project" value="UniProtKB-SubCell"/>
</dbReference>
<evidence type="ECO:0000313" key="8">
    <source>
        <dbReference type="Proteomes" id="UP000054304"/>
    </source>
</evidence>
<dbReference type="RefSeq" id="XP_022627276.1">
    <property type="nucleotide sequence ID" value="XM_022773784.1"/>
</dbReference>
<dbReference type="HOGENOM" id="CLU_368036_0_0_1"/>
<name>A0A0C7MMJ6_9SACH</name>
<evidence type="ECO:0000256" key="6">
    <source>
        <dbReference type="SAM" id="MobiDB-lite"/>
    </source>
</evidence>
<dbReference type="GeneID" id="34684452"/>
<dbReference type="AlphaFoldDB" id="A0A0C7MMJ6"/>
<dbReference type="PANTHER" id="PTHR46481:SF10">
    <property type="entry name" value="ZINC FINGER BED DOMAIN-CONTAINING PROTEIN 39"/>
    <property type="match status" value="1"/>
</dbReference>
<dbReference type="OrthoDB" id="4837779at2759"/>
<feature type="region of interest" description="Disordered" evidence="6">
    <location>
        <begin position="696"/>
        <end position="733"/>
    </location>
</feature>
<evidence type="ECO:0000313" key="7">
    <source>
        <dbReference type="EMBL" id="CEP61038.1"/>
    </source>
</evidence>
<evidence type="ECO:0000256" key="5">
    <source>
        <dbReference type="ARBA" id="ARBA00023242"/>
    </source>
</evidence>
<dbReference type="SUPFAM" id="SSF53098">
    <property type="entry name" value="Ribonuclease H-like"/>
    <property type="match status" value="1"/>
</dbReference>
<protein>
    <submittedName>
        <fullName evidence="7">LALA0S02e05358g1_1</fullName>
    </submittedName>
</protein>
<dbReference type="InterPro" id="IPR012337">
    <property type="entry name" value="RNaseH-like_sf"/>
</dbReference>
<feature type="compositionally biased region" description="Acidic residues" evidence="6">
    <location>
        <begin position="697"/>
        <end position="723"/>
    </location>
</feature>